<dbReference type="InterPro" id="IPR005117">
    <property type="entry name" value="NiRdtase/SiRdtase_haem-b_fer"/>
</dbReference>
<proteinExistence type="predicted"/>
<dbReference type="AlphaFoldDB" id="A0A174RR16"/>
<dbReference type="Pfam" id="PF03460">
    <property type="entry name" value="NIR_SIR_ferr"/>
    <property type="match status" value="1"/>
</dbReference>
<dbReference type="PANTHER" id="PTHR11493:SF54">
    <property type="entry name" value="ANAEROBIC SULFITE REDUCTASE SUBUNIT C"/>
    <property type="match status" value="1"/>
</dbReference>
<dbReference type="InterPro" id="IPR006067">
    <property type="entry name" value="NO2/SO3_Rdtase_4Fe4S_dom"/>
</dbReference>
<keyword evidence="3" id="KW-0408">Iron</keyword>
<evidence type="ECO:0000256" key="1">
    <source>
        <dbReference type="ARBA" id="ARBA00022485"/>
    </source>
</evidence>
<accession>A0A174RR16</accession>
<evidence type="ECO:0000256" key="4">
    <source>
        <dbReference type="ARBA" id="ARBA00023014"/>
    </source>
</evidence>
<reference evidence="7 8" key="1">
    <citation type="submission" date="2015-09" db="EMBL/GenBank/DDBJ databases">
        <authorList>
            <consortium name="Pathogen Informatics"/>
        </authorList>
    </citation>
    <scope>NUCLEOTIDE SEQUENCE [LARGE SCALE GENOMIC DNA]</scope>
    <source>
        <strain evidence="7 8">2789STDY5834956</strain>
    </source>
</reference>
<feature type="domain" description="Nitrite/sulphite reductase 4Fe-4S" evidence="5">
    <location>
        <begin position="91"/>
        <end position="231"/>
    </location>
</feature>
<dbReference type="GO" id="GO:0000103">
    <property type="term" value="P:sulfate assimilation"/>
    <property type="evidence" value="ECO:0007669"/>
    <property type="project" value="TreeGrafter"/>
</dbReference>
<protein>
    <submittedName>
        <fullName evidence="7">Nitrite/sulfite reductase</fullName>
    </submittedName>
</protein>
<dbReference type="InterPro" id="IPR045854">
    <property type="entry name" value="NO2/SO3_Rdtase_4Fe4S_sf"/>
</dbReference>
<evidence type="ECO:0000313" key="8">
    <source>
        <dbReference type="Proteomes" id="UP000095563"/>
    </source>
</evidence>
<dbReference type="Gene3D" id="3.30.413.10">
    <property type="entry name" value="Sulfite Reductase Hemoprotein, domain 1"/>
    <property type="match status" value="1"/>
</dbReference>
<dbReference type="SUPFAM" id="SSF55124">
    <property type="entry name" value="Nitrite/Sulfite reductase N-terminal domain-like"/>
    <property type="match status" value="1"/>
</dbReference>
<dbReference type="GO" id="GO:0050311">
    <property type="term" value="F:sulfite reductase (ferredoxin) activity"/>
    <property type="evidence" value="ECO:0007669"/>
    <property type="project" value="TreeGrafter"/>
</dbReference>
<sequence>MGLTNEEKIELKKFGILSQKQEGYYVVRFLSNVGYFSANDMITLSNIANKYGNGELSLTSRLTVEIAYIKEEYIQNVVDIIKSNNLRTGASGKTVRAVLSCKGSVCRRSIVDIRSISDKIERKFFGQSLPGKFKIGVFGCVNSYGKAQTNDLSIMPMKTLNSEEAEYLIFLGGSIGRKPRLGATMKTRFKEDELLDVIDAVLTFYKNNANEKERFPRVIERLGMEKAEEEILNILK</sequence>
<dbReference type="InterPro" id="IPR045169">
    <property type="entry name" value="NO2/SO3_Rdtase_4Fe4S_prot"/>
</dbReference>
<organism evidence="7 8">
    <name type="scientific">Clostridium baratii</name>
    <dbReference type="NCBI Taxonomy" id="1561"/>
    <lineage>
        <taxon>Bacteria</taxon>
        <taxon>Bacillati</taxon>
        <taxon>Bacillota</taxon>
        <taxon>Clostridia</taxon>
        <taxon>Eubacteriales</taxon>
        <taxon>Clostridiaceae</taxon>
        <taxon>Clostridium</taxon>
    </lineage>
</organism>
<dbReference type="RefSeq" id="WP_055207023.1">
    <property type="nucleotide sequence ID" value="NZ_CZBO01000001.1"/>
</dbReference>
<gene>
    <name evidence="7" type="ORF">ERS852568_01051</name>
</gene>
<name>A0A174RR16_9CLOT</name>
<keyword evidence="2" id="KW-0479">Metal-binding</keyword>
<dbReference type="GO" id="GO:0009337">
    <property type="term" value="C:sulfite reductase complex (NADPH)"/>
    <property type="evidence" value="ECO:0007669"/>
    <property type="project" value="TreeGrafter"/>
</dbReference>
<evidence type="ECO:0000256" key="2">
    <source>
        <dbReference type="ARBA" id="ARBA00022723"/>
    </source>
</evidence>
<evidence type="ECO:0000259" key="5">
    <source>
        <dbReference type="Pfam" id="PF01077"/>
    </source>
</evidence>
<dbReference type="GO" id="GO:0051539">
    <property type="term" value="F:4 iron, 4 sulfur cluster binding"/>
    <property type="evidence" value="ECO:0007669"/>
    <property type="project" value="UniProtKB-KW"/>
</dbReference>
<evidence type="ECO:0000256" key="3">
    <source>
        <dbReference type="ARBA" id="ARBA00023004"/>
    </source>
</evidence>
<dbReference type="Proteomes" id="UP000095563">
    <property type="component" value="Unassembled WGS sequence"/>
</dbReference>
<dbReference type="EMBL" id="CZBO01000001">
    <property type="protein sequence ID" value="CUP85718.1"/>
    <property type="molecule type" value="Genomic_DNA"/>
</dbReference>
<keyword evidence="4" id="KW-0411">Iron-sulfur</keyword>
<dbReference type="GO" id="GO:0020037">
    <property type="term" value="F:heme binding"/>
    <property type="evidence" value="ECO:0007669"/>
    <property type="project" value="InterPro"/>
</dbReference>
<dbReference type="GO" id="GO:0016002">
    <property type="term" value="F:sulfite reductase activity"/>
    <property type="evidence" value="ECO:0007669"/>
    <property type="project" value="TreeGrafter"/>
</dbReference>
<dbReference type="SUPFAM" id="SSF56014">
    <property type="entry name" value="Nitrite and sulphite reductase 4Fe-4S domain-like"/>
    <property type="match status" value="1"/>
</dbReference>
<evidence type="ECO:0000259" key="6">
    <source>
        <dbReference type="Pfam" id="PF03460"/>
    </source>
</evidence>
<dbReference type="Gene3D" id="3.90.480.10">
    <property type="entry name" value="Sulfite Reductase Hemoprotein,Domain 2"/>
    <property type="match status" value="1"/>
</dbReference>
<evidence type="ECO:0000313" key="7">
    <source>
        <dbReference type="EMBL" id="CUP85718.1"/>
    </source>
</evidence>
<keyword evidence="1" id="KW-0004">4Fe-4S</keyword>
<dbReference type="GO" id="GO:0046872">
    <property type="term" value="F:metal ion binding"/>
    <property type="evidence" value="ECO:0007669"/>
    <property type="project" value="UniProtKB-KW"/>
</dbReference>
<dbReference type="Pfam" id="PF01077">
    <property type="entry name" value="NIR_SIR"/>
    <property type="match status" value="1"/>
</dbReference>
<feature type="domain" description="Nitrite/Sulfite reductase ferredoxin-like" evidence="6">
    <location>
        <begin position="19"/>
        <end position="82"/>
    </location>
</feature>
<dbReference type="PANTHER" id="PTHR11493">
    <property type="entry name" value="SULFITE REDUCTASE [NADPH] SUBUNIT BETA-RELATED"/>
    <property type="match status" value="1"/>
</dbReference>
<dbReference type="InterPro" id="IPR036136">
    <property type="entry name" value="Nit/Sulf_reduc_fer-like_dom_sf"/>
</dbReference>